<reference evidence="1" key="1">
    <citation type="submission" date="2022-07" db="EMBL/GenBank/DDBJ databases">
        <title>Phylogenomic reconstructions and comparative analyses of Kickxellomycotina fungi.</title>
        <authorList>
            <person name="Reynolds N.K."/>
            <person name="Stajich J.E."/>
            <person name="Barry K."/>
            <person name="Grigoriev I.V."/>
            <person name="Crous P."/>
            <person name="Smith M.E."/>
        </authorList>
    </citation>
    <scope>NUCLEOTIDE SEQUENCE</scope>
    <source>
        <strain evidence="1">NRRL 5244</strain>
    </source>
</reference>
<sequence length="56" mass="6407">QLCVFLEDLAVFFQDIILDRNVLLEVADFLVQFGYGIAGDVWEFVEFGLGFEYLAV</sequence>
<comment type="caution">
    <text evidence="1">The sequence shown here is derived from an EMBL/GenBank/DDBJ whole genome shotgun (WGS) entry which is preliminary data.</text>
</comment>
<dbReference type="Proteomes" id="UP001150603">
    <property type="component" value="Unassembled WGS sequence"/>
</dbReference>
<gene>
    <name evidence="1" type="ORF">FBU59_004249</name>
</gene>
<organism evidence="1 2">
    <name type="scientific">Linderina macrospora</name>
    <dbReference type="NCBI Taxonomy" id="4868"/>
    <lineage>
        <taxon>Eukaryota</taxon>
        <taxon>Fungi</taxon>
        <taxon>Fungi incertae sedis</taxon>
        <taxon>Zoopagomycota</taxon>
        <taxon>Kickxellomycotina</taxon>
        <taxon>Kickxellomycetes</taxon>
        <taxon>Kickxellales</taxon>
        <taxon>Kickxellaceae</taxon>
        <taxon>Linderina</taxon>
    </lineage>
</organism>
<proteinExistence type="predicted"/>
<accession>A0ACC1J6A8</accession>
<evidence type="ECO:0000313" key="2">
    <source>
        <dbReference type="Proteomes" id="UP001150603"/>
    </source>
</evidence>
<name>A0ACC1J6A8_9FUNG</name>
<dbReference type="EMBL" id="JANBPW010002972">
    <property type="protein sequence ID" value="KAJ1939048.1"/>
    <property type="molecule type" value="Genomic_DNA"/>
</dbReference>
<evidence type="ECO:0000313" key="1">
    <source>
        <dbReference type="EMBL" id="KAJ1939048.1"/>
    </source>
</evidence>
<protein>
    <submittedName>
        <fullName evidence="1">Uncharacterized protein</fullName>
    </submittedName>
</protein>
<feature type="non-terminal residue" evidence="1">
    <location>
        <position position="1"/>
    </location>
</feature>
<keyword evidence="2" id="KW-1185">Reference proteome</keyword>